<dbReference type="SUPFAM" id="SSF55874">
    <property type="entry name" value="ATPase domain of HSP90 chaperone/DNA topoisomerase II/histidine kinase"/>
    <property type="match status" value="1"/>
</dbReference>
<dbReference type="CDD" id="cd06225">
    <property type="entry name" value="HAMP"/>
    <property type="match status" value="1"/>
</dbReference>
<protein>
    <recommendedName>
        <fullName evidence="3">histidine kinase</fullName>
        <ecNumber evidence="3">2.7.13.3</ecNumber>
    </recommendedName>
</protein>
<dbReference type="Gene3D" id="3.30.565.10">
    <property type="entry name" value="Histidine kinase-like ATPase, C-terminal domain"/>
    <property type="match status" value="1"/>
</dbReference>
<dbReference type="GO" id="GO:0016020">
    <property type="term" value="C:membrane"/>
    <property type="evidence" value="ECO:0007669"/>
    <property type="project" value="UniProtKB-SubCell"/>
</dbReference>
<dbReference type="PANTHER" id="PTHR34220:SF7">
    <property type="entry name" value="SENSOR HISTIDINE KINASE YPDA"/>
    <property type="match status" value="1"/>
</dbReference>
<dbReference type="STRING" id="460384.SAMN05216313_13340"/>
<dbReference type="EC" id="2.7.13.3" evidence="3"/>
<dbReference type="InterPro" id="IPR050640">
    <property type="entry name" value="Bact_2-comp_sensor_kinase"/>
</dbReference>
<dbReference type="EMBL" id="FOIM01000033">
    <property type="protein sequence ID" value="SEU12321.1"/>
    <property type="molecule type" value="Genomic_DNA"/>
</dbReference>
<dbReference type="InterPro" id="IPR010559">
    <property type="entry name" value="Sig_transdc_His_kin_internal"/>
</dbReference>
<dbReference type="AlphaFoldDB" id="A0A1I0JPK1"/>
<dbReference type="PANTHER" id="PTHR34220">
    <property type="entry name" value="SENSOR HISTIDINE KINASE YPDA"/>
    <property type="match status" value="1"/>
</dbReference>
<feature type="transmembrane region" description="Helical" evidence="9">
    <location>
        <begin position="20"/>
        <end position="39"/>
    </location>
</feature>
<dbReference type="InterPro" id="IPR003660">
    <property type="entry name" value="HAMP_dom"/>
</dbReference>
<dbReference type="InterPro" id="IPR036890">
    <property type="entry name" value="HATPase_C_sf"/>
</dbReference>
<evidence type="ECO:0000256" key="1">
    <source>
        <dbReference type="ARBA" id="ARBA00000085"/>
    </source>
</evidence>
<name>A0A1I0JPK1_9FIRM</name>
<dbReference type="RefSeq" id="WP_092369699.1">
    <property type="nucleotide sequence ID" value="NZ_DAINWJ010000029.1"/>
</dbReference>
<evidence type="ECO:0000313" key="13">
    <source>
        <dbReference type="Proteomes" id="UP000198508"/>
    </source>
</evidence>
<dbReference type="SMART" id="SM00304">
    <property type="entry name" value="HAMP"/>
    <property type="match status" value="1"/>
</dbReference>
<feature type="transmembrane region" description="Helical" evidence="9">
    <location>
        <begin position="187"/>
        <end position="208"/>
    </location>
</feature>
<evidence type="ECO:0000256" key="3">
    <source>
        <dbReference type="ARBA" id="ARBA00012438"/>
    </source>
</evidence>
<gene>
    <name evidence="12" type="ORF">SAMN05216313_13340</name>
</gene>
<evidence type="ECO:0000256" key="4">
    <source>
        <dbReference type="ARBA" id="ARBA00022553"/>
    </source>
</evidence>
<keyword evidence="7" id="KW-0902">Two-component regulatory system</keyword>
<keyword evidence="13" id="KW-1185">Reference proteome</keyword>
<keyword evidence="6" id="KW-0418">Kinase</keyword>
<keyword evidence="8" id="KW-0175">Coiled coil</keyword>
<evidence type="ECO:0000256" key="2">
    <source>
        <dbReference type="ARBA" id="ARBA00004370"/>
    </source>
</evidence>
<evidence type="ECO:0000259" key="11">
    <source>
        <dbReference type="PROSITE" id="PS50885"/>
    </source>
</evidence>
<dbReference type="GO" id="GO:0000155">
    <property type="term" value="F:phosphorelay sensor kinase activity"/>
    <property type="evidence" value="ECO:0007669"/>
    <property type="project" value="InterPro"/>
</dbReference>
<dbReference type="SUPFAM" id="SSF158472">
    <property type="entry name" value="HAMP domain-like"/>
    <property type="match status" value="1"/>
</dbReference>
<dbReference type="Pfam" id="PF02518">
    <property type="entry name" value="HATPase_c"/>
    <property type="match status" value="1"/>
</dbReference>
<reference evidence="13" key="1">
    <citation type="submission" date="2016-10" db="EMBL/GenBank/DDBJ databases">
        <authorList>
            <person name="Varghese N."/>
            <person name="Submissions S."/>
        </authorList>
    </citation>
    <scope>NUCLEOTIDE SEQUENCE [LARGE SCALE GENOMIC DNA]</scope>
    <source>
        <strain evidence="13">NLAE-zl-G277</strain>
    </source>
</reference>
<dbReference type="PROSITE" id="PS50885">
    <property type="entry name" value="HAMP"/>
    <property type="match status" value="1"/>
</dbReference>
<keyword evidence="4" id="KW-0597">Phosphoprotein</keyword>
<evidence type="ECO:0000256" key="5">
    <source>
        <dbReference type="ARBA" id="ARBA00022679"/>
    </source>
</evidence>
<evidence type="ECO:0000256" key="6">
    <source>
        <dbReference type="ARBA" id="ARBA00022777"/>
    </source>
</evidence>
<comment type="subcellular location">
    <subcellularLocation>
        <location evidence="2">Membrane</location>
    </subcellularLocation>
</comment>
<keyword evidence="5" id="KW-0808">Transferase</keyword>
<accession>A0A1I0JPK1</accession>
<evidence type="ECO:0000259" key="10">
    <source>
        <dbReference type="PROSITE" id="PS50109"/>
    </source>
</evidence>
<feature type="domain" description="Histidine kinase" evidence="10">
    <location>
        <begin position="390"/>
        <end position="493"/>
    </location>
</feature>
<keyword evidence="9" id="KW-0472">Membrane</keyword>
<dbReference type="Gene3D" id="6.10.340.10">
    <property type="match status" value="1"/>
</dbReference>
<evidence type="ECO:0000256" key="8">
    <source>
        <dbReference type="SAM" id="Coils"/>
    </source>
</evidence>
<sequence>MLEYVKNLWFTISLKKKLGAFAAMVILVMGLSVAFNLRIMNFSLDSFNVILQDNSRCHDFQEALELEVSAFESYVRSRTQERREEYVLACVRTKRCLLSLPFSYSQIGQERYARTWNLRNGYESYSAARDLLLEMDPEEDGFVPELYRIYAMQSYLQNYARRLVQVTLKYGNASYQEKVSVFYDMPYLILIFSVVMMIIVMGLTRLLAAALVSPMMKMAHNARKIARNDFSGQDLTVPNRDEMGELVKAFNKMKHATEGYINTLKENNEMAELLHKEELEKIEMEKRLDAARLELLKSQINPHFLFNTLNMIACMAKLEEAATTERMIASMSNLFRYNLKTSEQIVPLERELKVVQDYMYLQQMRFGSRIGYECKAEVDPNRVMVPAFTLQPVVENAIIHGLSKKEQGGKIVIRIWRKGGSVIISVADTGVGMSQQRCRELSEAMQGSRTSGIGIGLGNIYQRINTMYKGGGLKLYSREGSGTVVQMTIPQDAEMNPAQQ</sequence>
<organism evidence="12 13">
    <name type="scientific">Enterocloster lavalensis</name>
    <dbReference type="NCBI Taxonomy" id="460384"/>
    <lineage>
        <taxon>Bacteria</taxon>
        <taxon>Bacillati</taxon>
        <taxon>Bacillota</taxon>
        <taxon>Clostridia</taxon>
        <taxon>Lachnospirales</taxon>
        <taxon>Lachnospiraceae</taxon>
        <taxon>Enterocloster</taxon>
    </lineage>
</organism>
<keyword evidence="9" id="KW-1133">Transmembrane helix</keyword>
<evidence type="ECO:0000256" key="7">
    <source>
        <dbReference type="ARBA" id="ARBA00023012"/>
    </source>
</evidence>
<keyword evidence="9" id="KW-0812">Transmembrane</keyword>
<dbReference type="SMART" id="SM00387">
    <property type="entry name" value="HATPase_c"/>
    <property type="match status" value="1"/>
</dbReference>
<feature type="coiled-coil region" evidence="8">
    <location>
        <begin position="261"/>
        <end position="294"/>
    </location>
</feature>
<evidence type="ECO:0000256" key="9">
    <source>
        <dbReference type="SAM" id="Phobius"/>
    </source>
</evidence>
<dbReference type="InterPro" id="IPR004358">
    <property type="entry name" value="Sig_transdc_His_kin-like_C"/>
</dbReference>
<comment type="catalytic activity">
    <reaction evidence="1">
        <text>ATP + protein L-histidine = ADP + protein N-phospho-L-histidine.</text>
        <dbReference type="EC" id="2.7.13.3"/>
    </reaction>
</comment>
<dbReference type="InterPro" id="IPR003594">
    <property type="entry name" value="HATPase_dom"/>
</dbReference>
<dbReference type="PROSITE" id="PS50109">
    <property type="entry name" value="HIS_KIN"/>
    <property type="match status" value="1"/>
</dbReference>
<dbReference type="InterPro" id="IPR005467">
    <property type="entry name" value="His_kinase_dom"/>
</dbReference>
<feature type="domain" description="HAMP" evidence="11">
    <location>
        <begin position="209"/>
        <end position="262"/>
    </location>
</feature>
<dbReference type="Proteomes" id="UP000198508">
    <property type="component" value="Unassembled WGS sequence"/>
</dbReference>
<evidence type="ECO:0000313" key="12">
    <source>
        <dbReference type="EMBL" id="SEU12321.1"/>
    </source>
</evidence>
<proteinExistence type="predicted"/>
<dbReference type="Pfam" id="PF06580">
    <property type="entry name" value="His_kinase"/>
    <property type="match status" value="1"/>
</dbReference>
<dbReference type="PRINTS" id="PR00344">
    <property type="entry name" value="BCTRLSENSOR"/>
</dbReference>
<dbReference type="Pfam" id="PF00672">
    <property type="entry name" value="HAMP"/>
    <property type="match status" value="1"/>
</dbReference>